<feature type="region of interest" description="Disordered" evidence="1">
    <location>
        <begin position="153"/>
        <end position="175"/>
    </location>
</feature>
<dbReference type="OrthoDB" id="542683at2759"/>
<evidence type="ECO:0008006" key="4">
    <source>
        <dbReference type="Google" id="ProtNLM"/>
    </source>
</evidence>
<dbReference type="SUPFAM" id="SSF53335">
    <property type="entry name" value="S-adenosyl-L-methionine-dependent methyltransferases"/>
    <property type="match status" value="1"/>
</dbReference>
<gene>
    <name evidence="2" type="ORF">M427DRAFT_246682</name>
</gene>
<proteinExistence type="predicted"/>
<dbReference type="Proteomes" id="UP000070544">
    <property type="component" value="Unassembled WGS sequence"/>
</dbReference>
<evidence type="ECO:0000313" key="3">
    <source>
        <dbReference type="Proteomes" id="UP000070544"/>
    </source>
</evidence>
<evidence type="ECO:0000256" key="1">
    <source>
        <dbReference type="SAM" id="MobiDB-lite"/>
    </source>
</evidence>
<organism evidence="2 3">
    <name type="scientific">Gonapodya prolifera (strain JEL478)</name>
    <name type="common">Monoblepharis prolifera</name>
    <dbReference type="NCBI Taxonomy" id="1344416"/>
    <lineage>
        <taxon>Eukaryota</taxon>
        <taxon>Fungi</taxon>
        <taxon>Fungi incertae sedis</taxon>
        <taxon>Chytridiomycota</taxon>
        <taxon>Chytridiomycota incertae sedis</taxon>
        <taxon>Monoblepharidomycetes</taxon>
        <taxon>Monoblepharidales</taxon>
        <taxon>Gonapodyaceae</taxon>
        <taxon>Gonapodya</taxon>
    </lineage>
</organism>
<reference evidence="2 3" key="1">
    <citation type="journal article" date="2015" name="Genome Biol. Evol.">
        <title>Phylogenomic analyses indicate that early fungi evolved digesting cell walls of algal ancestors of land plants.</title>
        <authorList>
            <person name="Chang Y."/>
            <person name="Wang S."/>
            <person name="Sekimoto S."/>
            <person name="Aerts A.L."/>
            <person name="Choi C."/>
            <person name="Clum A."/>
            <person name="LaButti K.M."/>
            <person name="Lindquist E.A."/>
            <person name="Yee Ngan C."/>
            <person name="Ohm R.A."/>
            <person name="Salamov A.A."/>
            <person name="Grigoriev I.V."/>
            <person name="Spatafora J.W."/>
            <person name="Berbee M.L."/>
        </authorList>
    </citation>
    <scope>NUCLEOTIDE SEQUENCE [LARGE SCALE GENOMIC DNA]</scope>
    <source>
        <strain evidence="2 3">JEL478</strain>
    </source>
</reference>
<sequence>MEQMQPTETQIAQPPIAPSHSCTCSHLLAPFKNGYLSGESPWNTPSPDTSPPIHFAGLPPTSYLYVVYPPTFDDPKCPPKYRRGDTVWVQLRSDKETGHAVALEDEAPDGRVLVRFRCCGVSHRVRRDRLTYVMTNVPRDDFIPGLKARAKRELEEPPEANQEVHVERPAGDGTGTGAAVGELGELLDDTTTVHPYGIPNPRPPTVLITASTTHYRHLARSHTHPYSLTLEIGASYGLCTDVLVQHSYYDASRVLGVDTSVELVDEARRRYPGARFERVDVLSEKGWARVVRLVEELAAKGAGAEGKPPPPLTVFVDVGGSRPMLDVAPLVARVQRNLGPALVVVKCEELAAEAEKRVDLGARSWAEGEYAKRAWWKEGWVVGGGEWFERLSVGDLGQLK</sequence>
<evidence type="ECO:0000313" key="2">
    <source>
        <dbReference type="EMBL" id="KXS17809.1"/>
    </source>
</evidence>
<dbReference type="AlphaFoldDB" id="A0A139AM25"/>
<dbReference type="Gene3D" id="3.40.50.150">
    <property type="entry name" value="Vaccinia Virus protein VP39"/>
    <property type="match status" value="1"/>
</dbReference>
<name>A0A139AM25_GONPJ</name>
<accession>A0A139AM25</accession>
<dbReference type="InterPro" id="IPR029063">
    <property type="entry name" value="SAM-dependent_MTases_sf"/>
</dbReference>
<dbReference type="EMBL" id="KQ965745">
    <property type="protein sequence ID" value="KXS17809.1"/>
    <property type="molecule type" value="Genomic_DNA"/>
</dbReference>
<keyword evidence="3" id="KW-1185">Reference proteome</keyword>
<protein>
    <recommendedName>
        <fullName evidence="4">Methyltransferase domain-containing protein</fullName>
    </recommendedName>
</protein>
<dbReference type="STRING" id="1344416.A0A139AM25"/>